<dbReference type="Gene3D" id="1.10.510.10">
    <property type="entry name" value="Transferase(Phosphotransferase) domain 1"/>
    <property type="match status" value="1"/>
</dbReference>
<protein>
    <recommendedName>
        <fullName evidence="1">non-specific serine/threonine protein kinase</fullName>
        <ecNumber evidence="1">2.7.11.1</ecNumber>
    </recommendedName>
</protein>
<evidence type="ECO:0000259" key="6">
    <source>
        <dbReference type="PROSITE" id="PS50011"/>
    </source>
</evidence>
<dbReference type="InterPro" id="IPR011009">
    <property type="entry name" value="Kinase-like_dom_sf"/>
</dbReference>
<feature type="region of interest" description="Disordered" evidence="5">
    <location>
        <begin position="672"/>
        <end position="691"/>
    </location>
</feature>
<feature type="binding site" evidence="4">
    <location>
        <position position="256"/>
    </location>
    <ligand>
        <name>ATP</name>
        <dbReference type="ChEBI" id="CHEBI:30616"/>
    </ligand>
</feature>
<dbReference type="InterPro" id="IPR017441">
    <property type="entry name" value="Protein_kinase_ATP_BS"/>
</dbReference>
<evidence type="ECO:0000256" key="5">
    <source>
        <dbReference type="SAM" id="MobiDB-lite"/>
    </source>
</evidence>
<dbReference type="EC" id="2.7.11.1" evidence="1"/>
<accession>A0ABR0QJB2</accession>
<dbReference type="SUPFAM" id="SSF56112">
    <property type="entry name" value="Protein kinase-like (PK-like)"/>
    <property type="match status" value="1"/>
</dbReference>
<keyword evidence="2 4" id="KW-0547">Nucleotide-binding</keyword>
<keyword evidence="8" id="KW-1185">Reference proteome</keyword>
<dbReference type="InterPro" id="IPR050629">
    <property type="entry name" value="STE20/SPS1-PAK"/>
</dbReference>
<dbReference type="PANTHER" id="PTHR48012:SF18">
    <property type="entry name" value="HAPPYHOUR, ISOFORM A"/>
    <property type="match status" value="1"/>
</dbReference>
<dbReference type="PANTHER" id="PTHR48012">
    <property type="entry name" value="STERILE20-LIKE KINASE, ISOFORM B-RELATED"/>
    <property type="match status" value="1"/>
</dbReference>
<dbReference type="SMART" id="SM00220">
    <property type="entry name" value="S_TKc"/>
    <property type="match status" value="1"/>
</dbReference>
<gene>
    <name evidence="7" type="ORF">PVK06_008116</name>
</gene>
<organism evidence="7 8">
    <name type="scientific">Gossypium arboreum</name>
    <name type="common">Tree cotton</name>
    <name type="synonym">Gossypium nanking</name>
    <dbReference type="NCBI Taxonomy" id="29729"/>
    <lineage>
        <taxon>Eukaryota</taxon>
        <taxon>Viridiplantae</taxon>
        <taxon>Streptophyta</taxon>
        <taxon>Embryophyta</taxon>
        <taxon>Tracheophyta</taxon>
        <taxon>Spermatophyta</taxon>
        <taxon>Magnoliopsida</taxon>
        <taxon>eudicotyledons</taxon>
        <taxon>Gunneridae</taxon>
        <taxon>Pentapetalae</taxon>
        <taxon>rosids</taxon>
        <taxon>malvids</taxon>
        <taxon>Malvales</taxon>
        <taxon>Malvaceae</taxon>
        <taxon>Malvoideae</taxon>
        <taxon>Gossypium</taxon>
    </lineage>
</organism>
<evidence type="ECO:0000256" key="4">
    <source>
        <dbReference type="PROSITE-ProRule" id="PRU10141"/>
    </source>
</evidence>
<dbReference type="InterPro" id="IPR000719">
    <property type="entry name" value="Prot_kinase_dom"/>
</dbReference>
<feature type="region of interest" description="Disordered" evidence="5">
    <location>
        <begin position="1"/>
        <end position="101"/>
    </location>
</feature>
<evidence type="ECO:0000256" key="1">
    <source>
        <dbReference type="ARBA" id="ARBA00012513"/>
    </source>
</evidence>
<name>A0ABR0QJB2_GOSAR</name>
<evidence type="ECO:0000313" key="8">
    <source>
        <dbReference type="Proteomes" id="UP001358586"/>
    </source>
</evidence>
<sequence>MEQPLTSRRTRKSQAKSELYSTFFIHSGSESDSDSGKSKPKPQPSRDPDLYATMVYKDVDEEGEDGSSIPPPFKCAPKLFGGGGGTPSDAEDGSGDAGDLGTMIVKKDHVREARGGTPSSFNPPALAGVSPIRARGDEMDVDDEEEDEGEGFGTFVVRSTVRNEREGSGTVVNRAVASMGELGFGKQKTSTSTTPLQGEESRFLQNNKVLSSSVPDCVIREDPSTKYELLNELGKGSYGAVYKARNIRTSELVAVKVISLSEGEEEYEEIRGEIEMLQQCSHSNVVRYFGSYPGEEYLWIVMEYCGGGSVADLMNDTEEPLEENQIAYICREALKGLDYLHSIFKVHRDIKGGNILLTEQGEVKLGDFGVAAQLTRTMSKRNTFIGTPHWMAPEVIQESRYDGKVDVWALGISAIEMAEGVPPRSAVHPMRVLFMISIEPAPMLEDKEKWSLVFHDFVAKTLTKDPSLRPTASEMLKHKFIEKCKCGASVMLPKIEKAKRIRAAMAQQAQTIAPTIPGLNPLEGSNLNEDYGYTVPSKPQNMGLQVANQTPATGTLKTPRTLDGVEVTGEVGEFGTVIVHPGDELRKSFAQSQPHNGKEASTALEHAERTVINGSRRQLIESHLAFNSLGLFSAVDNRRGALPTVTMEELQLTAKGSSPSIFVYPEQKLRSDSVPEARGKGSNQISSGTLKNETVSKKKAFSLQDKLSSIYAAGNTVPIPFLRATDISPIALLSDNFLVGMYRDFSGTMSLEALQELFAGDGQSKKGRRAQNEVNSSSSLSFPHPFLFLVYLSVRGLSTIFQFIILQMQLPLSVYKRLASSPTLMNLAQALAYHKMCYDEMPLQELQATQEQQTIQNLCDTLRTILRL</sequence>
<reference evidence="7 8" key="1">
    <citation type="submission" date="2023-03" db="EMBL/GenBank/DDBJ databases">
        <title>WGS of Gossypium arboreum.</title>
        <authorList>
            <person name="Yu D."/>
        </authorList>
    </citation>
    <scope>NUCLEOTIDE SEQUENCE [LARGE SCALE GENOMIC DNA]</scope>
    <source>
        <tissue evidence="7">Leaf</tissue>
    </source>
</reference>
<evidence type="ECO:0000256" key="3">
    <source>
        <dbReference type="ARBA" id="ARBA00022840"/>
    </source>
</evidence>
<evidence type="ECO:0000313" key="7">
    <source>
        <dbReference type="EMBL" id="KAK5839338.1"/>
    </source>
</evidence>
<dbReference type="EMBL" id="JARKNE010000003">
    <property type="protein sequence ID" value="KAK5839338.1"/>
    <property type="molecule type" value="Genomic_DNA"/>
</dbReference>
<comment type="caution">
    <text evidence="7">The sequence shown here is derived from an EMBL/GenBank/DDBJ whole genome shotgun (WGS) entry which is preliminary data.</text>
</comment>
<feature type="compositionally biased region" description="Polar residues" evidence="5">
    <location>
        <begin position="681"/>
        <end position="691"/>
    </location>
</feature>
<evidence type="ECO:0000256" key="2">
    <source>
        <dbReference type="ARBA" id="ARBA00022741"/>
    </source>
</evidence>
<dbReference type="PROSITE" id="PS50011">
    <property type="entry name" value="PROTEIN_KINASE_DOM"/>
    <property type="match status" value="1"/>
</dbReference>
<dbReference type="PROSITE" id="PS00107">
    <property type="entry name" value="PROTEIN_KINASE_ATP"/>
    <property type="match status" value="1"/>
</dbReference>
<proteinExistence type="predicted"/>
<keyword evidence="3 4" id="KW-0067">ATP-binding</keyword>
<dbReference type="Pfam" id="PF00069">
    <property type="entry name" value="Pkinase"/>
    <property type="match status" value="1"/>
</dbReference>
<feature type="domain" description="Protein kinase" evidence="6">
    <location>
        <begin position="227"/>
        <end position="481"/>
    </location>
</feature>
<dbReference type="Proteomes" id="UP001358586">
    <property type="component" value="Chromosome 3"/>
</dbReference>